<dbReference type="CDD" id="cd18577">
    <property type="entry name" value="ABC_6TM_Pgp_ABCB1_D1_like"/>
    <property type="match status" value="1"/>
</dbReference>
<dbReference type="Pfam" id="PF00005">
    <property type="entry name" value="ABC_tran"/>
    <property type="match status" value="2"/>
</dbReference>
<sequence length="1452" mass="157221">MSRTSAATANAVPQGVPGAVDQATVPPPGTQPASSLGQSSTHIEPRLESGAADAQQAILSDPQPVHDIDAHSSNGEEHHNAETGSPSSAAEQTSDHVNIDMHPSKRPLTSTTSHRSRTRDADSISSTGSSRQSDEKNSDSTTKSKRSHSKRKRSNPDDGSVDRVGFKQLYRYATVWDHIFNFVGLIAAAAAGAVQPLMTIVFGSLTTAFLEYSNALLFGGDIAAARDHLNHEIVHGVLFLVYIGIAMFVATYIYSAAWVYTGQIITRRIREHYLQAILRQDIAYFDVVGAGEITTRIQTDIQLIQEGISDKIPMSVMFISAFVTGFIVAYIKSWQLALALSSMIPCIIIAGALMNAVTAKLQQAELDRVSKAASIAEEALATLRTAKAFGIEDNLVELYDESNREATRFGIKRSLFQGVGMGVFFFVIYSGYALAFYFGAKLLASGHIASGTVMNVILSILIGAFSMAMMAPNMQALSYAFAAGAKVFETIDRVPPIDSSDPSGLRPDLCQGKLEFRDIDFSYPARPDVPVLDAFSLEVPAGKVTALVGASGSGKSTIVSLVERFYDPDGGAAFLDGVDLRDLNLKWLRTQIGLVSQEPTLFSTSIRANIAHGLINTPFQHASDEEKEKLIVDAAKMANAHGFISQLPEGYDTMVGERGFLLSGGQKQRIAIARAVVKDPKILLLDEATSALDTQSEAVVQDALEQASQNRTTISIAHRLSTIKNADKIVVMGKGVILETGRHDELIALNGAYAQLVDAQKIRAKVANTVDADDGDDSGDSDKPAKFVASNLKAPVATTQTEKAILRQEAKAEMPAGLEKSATRQSVASAILQRRQREQDAKDKENEKIPSIFYLLYRLAKINREYVLTLYVPGVIASICSGAAYPCFSILFGHALQNFSLCSAIGGGPCPEPARSVMLHDANRWALYFFIIAILCTLAISIQTYTLMKASSVLMERIRRMSLFAYLRADVAYHDEDAHSSGSLSNSLADNSQKINGLVGVTLGTIIQSISTLVTGAIIALANGWKLSLVVIACIPLTLSAGFVRLQLVVLKDARIKKAYEGSAAKACEAAGAMRVVASLTREDDCLEIYRRELDAPSEISRHTAFYGNFLYAVSQALQFWIIGLGFWYGSHLLIRGEYTSGQYFTILTAVVFGSIQASNAFSFVPDISNAKTAAWDSIKLLDMVPEIDVTSDEGEVLAHVEGHVKLENVHFRYPTRPGVRVLRGLDIEVKPGTYVALVGASGCGKSTTIQLIQRFYDTLSGKVTIDGRDISSLNLREIRKHMALVSQEPTLYDGSIEFNIRLGAFEDADRVSMDDLRSAAAAANILAFIESLPDKWETQVGGKGTQLSGGQKQRIAIARALIRNPRILLLDEATSALDSDSEKIVQEALDKAAAGRTTIAIAHRLSTISRADMIYCLKDGKVAESGEHKQLLALNGIYADLVRMQELQKDE</sequence>
<dbReference type="PROSITE" id="PS00211">
    <property type="entry name" value="ABC_TRANSPORTER_1"/>
    <property type="match status" value="2"/>
</dbReference>
<gene>
    <name evidence="13" type="ORF">EX895_003484</name>
</gene>
<dbReference type="InterPro" id="IPR003439">
    <property type="entry name" value="ABC_transporter-like_ATP-bd"/>
</dbReference>
<dbReference type="InterPro" id="IPR017871">
    <property type="entry name" value="ABC_transporter-like_CS"/>
</dbReference>
<dbReference type="GO" id="GO:0005524">
    <property type="term" value="F:ATP binding"/>
    <property type="evidence" value="ECO:0007669"/>
    <property type="project" value="UniProtKB-KW"/>
</dbReference>
<accession>A0A4U7KSN9</accession>
<feature type="domain" description="ABC transporter" evidence="11">
    <location>
        <begin position="1205"/>
        <end position="1445"/>
    </location>
</feature>
<dbReference type="SUPFAM" id="SSF90123">
    <property type="entry name" value="ABC transporter transmembrane region"/>
    <property type="match status" value="2"/>
</dbReference>
<comment type="caution">
    <text evidence="13">The sequence shown here is derived from an EMBL/GenBank/DDBJ whole genome shotgun (WGS) entry which is preliminary data.</text>
</comment>
<evidence type="ECO:0008006" key="15">
    <source>
        <dbReference type="Google" id="ProtNLM"/>
    </source>
</evidence>
<evidence type="ECO:0000256" key="8">
    <source>
        <dbReference type="ARBA" id="ARBA00023136"/>
    </source>
</evidence>
<dbReference type="InterPro" id="IPR039421">
    <property type="entry name" value="Type_1_exporter"/>
</dbReference>
<dbReference type="InterPro" id="IPR027417">
    <property type="entry name" value="P-loop_NTPase"/>
</dbReference>
<comment type="subcellular location">
    <subcellularLocation>
        <location evidence="1">Membrane</location>
        <topology evidence="1">Multi-pass membrane protein</topology>
    </subcellularLocation>
</comment>
<reference evidence="13 14" key="1">
    <citation type="submission" date="2019-05" db="EMBL/GenBank/DDBJ databases">
        <title>Sporisorium graminicola CBS 10092 draft sequencing and annotation.</title>
        <authorList>
            <person name="Solano-Gonzalez S."/>
            <person name="Caddick M.X."/>
            <person name="Darby A."/>
        </authorList>
    </citation>
    <scope>NUCLEOTIDE SEQUENCE [LARGE SCALE GENOMIC DNA]</scope>
    <source>
        <strain evidence="13 14">CBS 10092</strain>
    </source>
</reference>
<dbReference type="GO" id="GO:0005743">
    <property type="term" value="C:mitochondrial inner membrane"/>
    <property type="evidence" value="ECO:0007669"/>
    <property type="project" value="TreeGrafter"/>
</dbReference>
<dbReference type="PROSITE" id="PS50929">
    <property type="entry name" value="ABC_TM1F"/>
    <property type="match status" value="2"/>
</dbReference>
<protein>
    <recommendedName>
        <fullName evidence="15">Leptomycin B resistance protein pmd1</fullName>
    </recommendedName>
</protein>
<feature type="transmembrane region" description="Helical" evidence="10">
    <location>
        <begin position="1027"/>
        <end position="1048"/>
    </location>
</feature>
<evidence type="ECO:0000256" key="2">
    <source>
        <dbReference type="ARBA" id="ARBA00007577"/>
    </source>
</evidence>
<feature type="domain" description="ABC transmembrane type-1" evidence="12">
    <location>
        <begin position="874"/>
        <end position="1170"/>
    </location>
</feature>
<proteinExistence type="inferred from homology"/>
<dbReference type="InterPro" id="IPR003593">
    <property type="entry name" value="AAA+_ATPase"/>
</dbReference>
<dbReference type="SUPFAM" id="SSF52540">
    <property type="entry name" value="P-loop containing nucleoside triphosphate hydrolases"/>
    <property type="match status" value="2"/>
</dbReference>
<feature type="compositionally biased region" description="Basic residues" evidence="9">
    <location>
        <begin position="143"/>
        <end position="153"/>
    </location>
</feature>
<feature type="compositionally biased region" description="Polar residues" evidence="9">
    <location>
        <begin position="82"/>
        <end position="92"/>
    </location>
</feature>
<dbReference type="GO" id="GO:0016887">
    <property type="term" value="F:ATP hydrolysis activity"/>
    <property type="evidence" value="ECO:0007669"/>
    <property type="project" value="InterPro"/>
</dbReference>
<evidence type="ECO:0000256" key="6">
    <source>
        <dbReference type="ARBA" id="ARBA00022840"/>
    </source>
</evidence>
<dbReference type="RefSeq" id="XP_029739455.1">
    <property type="nucleotide sequence ID" value="XM_029884082.1"/>
</dbReference>
<feature type="transmembrane region" description="Helical" evidence="10">
    <location>
        <begin position="237"/>
        <end position="260"/>
    </location>
</feature>
<evidence type="ECO:0000256" key="1">
    <source>
        <dbReference type="ARBA" id="ARBA00004141"/>
    </source>
</evidence>
<evidence type="ECO:0000313" key="13">
    <source>
        <dbReference type="EMBL" id="TKY87470.1"/>
    </source>
</evidence>
<keyword evidence="7 10" id="KW-1133">Transmembrane helix</keyword>
<dbReference type="GO" id="GO:0015421">
    <property type="term" value="F:ABC-type oligopeptide transporter activity"/>
    <property type="evidence" value="ECO:0007669"/>
    <property type="project" value="TreeGrafter"/>
</dbReference>
<feature type="compositionally biased region" description="Basic and acidic residues" evidence="9">
    <location>
        <begin position="64"/>
        <end position="81"/>
    </location>
</feature>
<feature type="compositionally biased region" description="Polar residues" evidence="9">
    <location>
        <begin position="31"/>
        <end position="42"/>
    </location>
</feature>
<dbReference type="PANTHER" id="PTHR43394">
    <property type="entry name" value="ATP-DEPENDENT PERMEASE MDL1, MITOCHONDRIAL"/>
    <property type="match status" value="1"/>
</dbReference>
<feature type="transmembrane region" description="Helical" evidence="10">
    <location>
        <begin position="312"/>
        <end position="331"/>
    </location>
</feature>
<feature type="transmembrane region" description="Helical" evidence="10">
    <location>
        <begin position="1110"/>
        <end position="1130"/>
    </location>
</feature>
<dbReference type="FunFam" id="3.40.50.300:FF:000251">
    <property type="entry name" value="ABC transporter B family member 19"/>
    <property type="match status" value="1"/>
</dbReference>
<feature type="transmembrane region" description="Helical" evidence="10">
    <location>
        <begin position="418"/>
        <end position="440"/>
    </location>
</feature>
<feature type="compositionally biased region" description="Basic and acidic residues" evidence="9">
    <location>
        <begin position="93"/>
        <end position="103"/>
    </location>
</feature>
<evidence type="ECO:0000259" key="11">
    <source>
        <dbReference type="PROSITE" id="PS50893"/>
    </source>
</evidence>
<keyword evidence="5" id="KW-0547">Nucleotide-binding</keyword>
<dbReference type="FunFam" id="1.20.1560.10:FF:000102">
    <property type="entry name" value="ABC multidrug transporter Mdr1"/>
    <property type="match status" value="1"/>
</dbReference>
<keyword evidence="6" id="KW-0067">ATP-binding</keyword>
<evidence type="ECO:0000256" key="4">
    <source>
        <dbReference type="ARBA" id="ARBA00022692"/>
    </source>
</evidence>
<feature type="transmembrane region" description="Helical" evidence="10">
    <location>
        <begin position="337"/>
        <end position="358"/>
    </location>
</feature>
<keyword evidence="14" id="KW-1185">Reference proteome</keyword>
<evidence type="ECO:0000313" key="14">
    <source>
        <dbReference type="Proteomes" id="UP000306050"/>
    </source>
</evidence>
<dbReference type="OrthoDB" id="6500128at2759"/>
<dbReference type="KEGG" id="sgra:EX895_003484"/>
<dbReference type="SMART" id="SM00382">
    <property type="entry name" value="AAA"/>
    <property type="match status" value="2"/>
</dbReference>
<feature type="transmembrane region" description="Helical" evidence="10">
    <location>
        <begin position="179"/>
        <end position="202"/>
    </location>
</feature>
<dbReference type="Gene3D" id="3.40.50.300">
    <property type="entry name" value="P-loop containing nucleotide triphosphate hydrolases"/>
    <property type="match status" value="2"/>
</dbReference>
<dbReference type="CDD" id="cd03249">
    <property type="entry name" value="ABC_MTABC3_MDL1_MDL2"/>
    <property type="match status" value="2"/>
</dbReference>
<feature type="transmembrane region" description="Helical" evidence="10">
    <location>
        <begin position="866"/>
        <end position="891"/>
    </location>
</feature>
<feature type="transmembrane region" description="Helical" evidence="10">
    <location>
        <begin position="1142"/>
        <end position="1162"/>
    </location>
</feature>
<evidence type="ECO:0000256" key="9">
    <source>
        <dbReference type="SAM" id="MobiDB-lite"/>
    </source>
</evidence>
<evidence type="ECO:0000259" key="12">
    <source>
        <dbReference type="PROSITE" id="PS50929"/>
    </source>
</evidence>
<dbReference type="FunFam" id="3.40.50.300:FF:000205">
    <property type="entry name" value="ABC transporter B family member 4"/>
    <property type="match status" value="1"/>
</dbReference>
<feature type="domain" description="ABC transporter" evidence="11">
    <location>
        <begin position="514"/>
        <end position="759"/>
    </location>
</feature>
<dbReference type="Pfam" id="PF00664">
    <property type="entry name" value="ABC_membrane"/>
    <property type="match status" value="2"/>
</dbReference>
<dbReference type="PANTHER" id="PTHR43394:SF27">
    <property type="entry name" value="ATP-DEPENDENT TRANSLOCASE ABCB1-LIKE"/>
    <property type="match status" value="1"/>
</dbReference>
<organism evidence="13 14">
    <name type="scientific">Sporisorium graminicola</name>
    <dbReference type="NCBI Taxonomy" id="280036"/>
    <lineage>
        <taxon>Eukaryota</taxon>
        <taxon>Fungi</taxon>
        <taxon>Dikarya</taxon>
        <taxon>Basidiomycota</taxon>
        <taxon>Ustilaginomycotina</taxon>
        <taxon>Ustilaginomycetes</taxon>
        <taxon>Ustilaginales</taxon>
        <taxon>Ustilaginaceae</taxon>
        <taxon>Sporisorium</taxon>
    </lineage>
</organism>
<keyword evidence="8 10" id="KW-0472">Membrane</keyword>
<dbReference type="InterPro" id="IPR011527">
    <property type="entry name" value="ABC1_TM_dom"/>
</dbReference>
<evidence type="ECO:0000256" key="5">
    <source>
        <dbReference type="ARBA" id="ARBA00022741"/>
    </source>
</evidence>
<feature type="transmembrane region" description="Helical" evidence="10">
    <location>
        <begin position="925"/>
        <end position="948"/>
    </location>
</feature>
<evidence type="ECO:0000256" key="10">
    <source>
        <dbReference type="SAM" id="Phobius"/>
    </source>
</evidence>
<feature type="transmembrane region" description="Helical" evidence="10">
    <location>
        <begin position="998"/>
        <end position="1021"/>
    </location>
</feature>
<comment type="similarity">
    <text evidence="2">Belongs to the ABC transporter superfamily. ABCB family. Multidrug resistance exporter (TC 3.A.1.201) subfamily.</text>
</comment>
<dbReference type="PROSITE" id="PS50893">
    <property type="entry name" value="ABC_TRANSPORTER_2"/>
    <property type="match status" value="2"/>
</dbReference>
<dbReference type="Proteomes" id="UP000306050">
    <property type="component" value="Chromosome SGRAM_21"/>
</dbReference>
<dbReference type="EMBL" id="SRRM01000013">
    <property type="protein sequence ID" value="TKY87470.1"/>
    <property type="molecule type" value="Genomic_DNA"/>
</dbReference>
<dbReference type="CDD" id="cd18578">
    <property type="entry name" value="ABC_6TM_Pgp_ABCB1_D2_like"/>
    <property type="match status" value="1"/>
</dbReference>
<dbReference type="GO" id="GO:0090374">
    <property type="term" value="P:oligopeptide export from mitochondrion"/>
    <property type="evidence" value="ECO:0007669"/>
    <property type="project" value="TreeGrafter"/>
</dbReference>
<dbReference type="GeneID" id="40726379"/>
<feature type="domain" description="ABC transmembrane type-1" evidence="12">
    <location>
        <begin position="182"/>
        <end position="477"/>
    </location>
</feature>
<evidence type="ECO:0000256" key="7">
    <source>
        <dbReference type="ARBA" id="ARBA00022989"/>
    </source>
</evidence>
<keyword evidence="4 10" id="KW-0812">Transmembrane</keyword>
<name>A0A4U7KSN9_9BASI</name>
<feature type="transmembrane region" description="Helical" evidence="10">
    <location>
        <begin position="452"/>
        <end position="471"/>
    </location>
</feature>
<feature type="region of interest" description="Disordered" evidence="9">
    <location>
        <begin position="1"/>
        <end position="160"/>
    </location>
</feature>
<evidence type="ECO:0000256" key="3">
    <source>
        <dbReference type="ARBA" id="ARBA00022448"/>
    </source>
</evidence>
<dbReference type="Gene3D" id="1.20.1560.10">
    <property type="entry name" value="ABC transporter type 1, transmembrane domain"/>
    <property type="match status" value="1"/>
</dbReference>
<dbReference type="InterPro" id="IPR036640">
    <property type="entry name" value="ABC1_TM_sf"/>
</dbReference>
<keyword evidence="3" id="KW-0813">Transport</keyword>